<keyword evidence="2" id="KW-1185">Reference proteome</keyword>
<dbReference type="EMBL" id="FZNQ01000034">
    <property type="protein sequence ID" value="SNR67635.1"/>
    <property type="molecule type" value="Genomic_DNA"/>
</dbReference>
<accession>A0A238Y8S5</accession>
<protein>
    <submittedName>
        <fullName evidence="1">Uncharacterized protein</fullName>
    </submittedName>
</protein>
<name>A0A238Y8S5_HALVU</name>
<organism evidence="1 2">
    <name type="scientific">Halorubrum vacuolatum</name>
    <name type="common">Natronobacterium vacuolatum</name>
    <dbReference type="NCBI Taxonomy" id="63740"/>
    <lineage>
        <taxon>Archaea</taxon>
        <taxon>Methanobacteriati</taxon>
        <taxon>Methanobacteriota</taxon>
        <taxon>Stenosarchaea group</taxon>
        <taxon>Halobacteria</taxon>
        <taxon>Halobacteriales</taxon>
        <taxon>Haloferacaceae</taxon>
        <taxon>Halorubrum</taxon>
    </lineage>
</organism>
<evidence type="ECO:0000313" key="1">
    <source>
        <dbReference type="EMBL" id="SNR67635.1"/>
    </source>
</evidence>
<proteinExistence type="predicted"/>
<dbReference type="AlphaFoldDB" id="A0A238Y8S5"/>
<sequence>MDLEENESQLCVAGGNIVYYPDSVSEGIDFLRAFNTHISYRHIPYQNGFYGEYTGDDWTVTIKEDVNKDTDYIAVVNGQQERFEDALDMRTTIRNEVLKQITVAV</sequence>
<evidence type="ECO:0000313" key="2">
    <source>
        <dbReference type="Proteomes" id="UP000198397"/>
    </source>
</evidence>
<dbReference type="Proteomes" id="UP000198397">
    <property type="component" value="Unassembled WGS sequence"/>
</dbReference>
<gene>
    <name evidence="1" type="ORF">SAMN06264855_1348</name>
</gene>
<reference evidence="1 2" key="1">
    <citation type="submission" date="2017-06" db="EMBL/GenBank/DDBJ databases">
        <authorList>
            <person name="Kim H.J."/>
            <person name="Triplett B.A."/>
        </authorList>
    </citation>
    <scope>NUCLEOTIDE SEQUENCE [LARGE SCALE GENOMIC DNA]</scope>
    <source>
        <strain evidence="1 2">DSM 8800</strain>
    </source>
</reference>
<dbReference type="RefSeq" id="WP_143420466.1">
    <property type="nucleotide sequence ID" value="NZ_FZNQ01000034.1"/>
</dbReference>